<evidence type="ECO:0000313" key="2">
    <source>
        <dbReference type="EMBL" id="TKR60564.1"/>
    </source>
</evidence>
<gene>
    <name evidence="2" type="ORF">L596_027793</name>
</gene>
<keyword evidence="3" id="KW-1185">Reference proteome</keyword>
<name>A0A4U5LWJ3_STECR</name>
<sequence>MIPRALKYQRWEDPRGSEGVESEGFCGDKRSKTVASSRELFRRSGRVIRLSPQSANRDEQNLGDIAHFLKQSEYLHSFGFPGESHSRGHHPLHFAAVCRLHNTSL</sequence>
<reference evidence="2 3" key="1">
    <citation type="journal article" date="2015" name="Genome Biol.">
        <title>Comparative genomics of Steinernema reveals deeply conserved gene regulatory networks.</title>
        <authorList>
            <person name="Dillman A.R."/>
            <person name="Macchietto M."/>
            <person name="Porter C.F."/>
            <person name="Rogers A."/>
            <person name="Williams B."/>
            <person name="Antoshechkin I."/>
            <person name="Lee M.M."/>
            <person name="Goodwin Z."/>
            <person name="Lu X."/>
            <person name="Lewis E.E."/>
            <person name="Goodrich-Blair H."/>
            <person name="Stock S.P."/>
            <person name="Adams B.J."/>
            <person name="Sternberg P.W."/>
            <person name="Mortazavi A."/>
        </authorList>
    </citation>
    <scope>NUCLEOTIDE SEQUENCE [LARGE SCALE GENOMIC DNA]</scope>
    <source>
        <strain evidence="2 3">ALL</strain>
    </source>
</reference>
<proteinExistence type="predicted"/>
<accession>A0A4U5LWJ3</accession>
<evidence type="ECO:0000256" key="1">
    <source>
        <dbReference type="SAM" id="MobiDB-lite"/>
    </source>
</evidence>
<organism evidence="2 3">
    <name type="scientific">Steinernema carpocapsae</name>
    <name type="common">Entomopathogenic nematode</name>
    <dbReference type="NCBI Taxonomy" id="34508"/>
    <lineage>
        <taxon>Eukaryota</taxon>
        <taxon>Metazoa</taxon>
        <taxon>Ecdysozoa</taxon>
        <taxon>Nematoda</taxon>
        <taxon>Chromadorea</taxon>
        <taxon>Rhabditida</taxon>
        <taxon>Tylenchina</taxon>
        <taxon>Panagrolaimomorpha</taxon>
        <taxon>Strongyloidoidea</taxon>
        <taxon>Steinernematidae</taxon>
        <taxon>Steinernema</taxon>
    </lineage>
</organism>
<comment type="caution">
    <text evidence="2">The sequence shown here is derived from an EMBL/GenBank/DDBJ whole genome shotgun (WGS) entry which is preliminary data.</text>
</comment>
<dbReference type="Proteomes" id="UP000298663">
    <property type="component" value="Unassembled WGS sequence"/>
</dbReference>
<feature type="region of interest" description="Disordered" evidence="1">
    <location>
        <begin position="1"/>
        <end position="28"/>
    </location>
</feature>
<reference evidence="2 3" key="2">
    <citation type="journal article" date="2019" name="G3 (Bethesda)">
        <title>Hybrid Assembly of the Genome of the Entomopathogenic Nematode Steinernema carpocapsae Identifies the X-Chromosome.</title>
        <authorList>
            <person name="Serra L."/>
            <person name="Macchietto M."/>
            <person name="Macias-Munoz A."/>
            <person name="McGill C.J."/>
            <person name="Rodriguez I.M."/>
            <person name="Rodriguez B."/>
            <person name="Murad R."/>
            <person name="Mortazavi A."/>
        </authorList>
    </citation>
    <scope>NUCLEOTIDE SEQUENCE [LARGE SCALE GENOMIC DNA]</scope>
    <source>
        <strain evidence="2 3">ALL</strain>
    </source>
</reference>
<dbReference type="EMBL" id="AZBU02000011">
    <property type="protein sequence ID" value="TKR60564.1"/>
    <property type="molecule type" value="Genomic_DNA"/>
</dbReference>
<protein>
    <submittedName>
        <fullName evidence="2">Uncharacterized protein</fullName>
    </submittedName>
</protein>
<dbReference type="AlphaFoldDB" id="A0A4U5LWJ3"/>
<feature type="compositionally biased region" description="Basic and acidic residues" evidence="1">
    <location>
        <begin position="9"/>
        <end position="18"/>
    </location>
</feature>
<evidence type="ECO:0000313" key="3">
    <source>
        <dbReference type="Proteomes" id="UP000298663"/>
    </source>
</evidence>